<dbReference type="GO" id="GO:0051959">
    <property type="term" value="F:dynein light intermediate chain binding"/>
    <property type="evidence" value="ECO:0007669"/>
    <property type="project" value="InterPro"/>
</dbReference>
<dbReference type="GO" id="GO:0030286">
    <property type="term" value="C:dynein complex"/>
    <property type="evidence" value="ECO:0007669"/>
    <property type="project" value="InterPro"/>
</dbReference>
<dbReference type="InterPro" id="IPR035706">
    <property type="entry name" value="AAA_9"/>
</dbReference>
<feature type="domain" description="Dynein heavy chain ATP-binding dynein motor region" evidence="5">
    <location>
        <begin position="372"/>
        <end position="489"/>
    </location>
</feature>
<dbReference type="PANTHER" id="PTHR22878">
    <property type="entry name" value="DYNEIN HEAVY CHAIN 6, AXONEMAL-LIKE-RELATED"/>
    <property type="match status" value="1"/>
</dbReference>
<comment type="similarity">
    <text evidence="1">Belongs to the dynein heavy chain family.</text>
</comment>
<dbReference type="Gene3D" id="3.40.50.300">
    <property type="entry name" value="P-loop containing nucleotide triphosphate hydrolases"/>
    <property type="match status" value="1"/>
</dbReference>
<feature type="domain" description="Dynein heavy chain coiled coil stalk" evidence="3">
    <location>
        <begin position="258"/>
        <end position="344"/>
    </location>
</feature>
<dbReference type="Pfam" id="PF12781">
    <property type="entry name" value="AAA_9"/>
    <property type="match status" value="1"/>
</dbReference>
<evidence type="ECO:0000259" key="3">
    <source>
        <dbReference type="Pfam" id="PF12777"/>
    </source>
</evidence>
<accession>A0A8C8GM33</accession>
<dbReference type="Ensembl" id="ENSOTST00005057792.2">
    <property type="protein sequence ID" value="ENSOTSP00005053070.1"/>
    <property type="gene ID" value="ENSOTSG00005025679.2"/>
</dbReference>
<evidence type="ECO:0000256" key="1">
    <source>
        <dbReference type="ARBA" id="ARBA00008887"/>
    </source>
</evidence>
<dbReference type="GeneTree" id="ENSGT00940000165101"/>
<protein>
    <submittedName>
        <fullName evidence="6">Uncharacterized protein</fullName>
    </submittedName>
</protein>
<keyword evidence="7" id="KW-1185">Reference proteome</keyword>
<dbReference type="InterPro" id="IPR024743">
    <property type="entry name" value="Dynein_HC_stalk"/>
</dbReference>
<keyword evidence="2" id="KW-0175">Coiled coil</keyword>
<dbReference type="Pfam" id="PF12777">
    <property type="entry name" value="MT"/>
    <property type="match status" value="2"/>
</dbReference>
<dbReference type="InterPro" id="IPR024317">
    <property type="entry name" value="Dynein_heavy_chain_D4_dom"/>
</dbReference>
<dbReference type="InterPro" id="IPR026983">
    <property type="entry name" value="DHC"/>
</dbReference>
<feature type="domain" description="Dynein heavy chain AAA module D4" evidence="4">
    <location>
        <begin position="10"/>
        <end position="58"/>
    </location>
</feature>
<sequence>MEPQLFTFQVLQNKVARVCVDIHQSSTQMAAQYLQEMRRPYYIVPSTFIEYIDTFTKMCRSEGSKDRFSNGLSILSEATSLVTVMQDELLALGPQIEEKSKEIEILMGKLKEDSQAVEQVRAIVKIEEDMMVQETRIVHEYAEVRVYTKPPELVLTVMHAVCILLQQRPDWTTAKQLLGDPGFLKRLVCLDKDSLPEKVFLKLRRYSKCPDFNPAKVGMVSIACRSMCLWVLALEHYHEVYKVQFDCCVPLIEEHQKALEDRYDASVSERQELGRRKERTTNRVQRAASLISALSNEKDRWEKAVCDLDNKLQHIVGDVMVSSAFITYCGPLTADYRKAMVKKWLDFCHNMEIPVSPQYTFTSAMTEKNQVRHWQNTGLPPDQNSTENALIVKNGPHWPLLIDPQGQATRWISSMEGVRLRKMLASDPNYMKTVERAIRMGDAVLIQDVLENIDPCLQPILIKNLTIRDGQSFIKIGDTEIEYNPNFRYIYSFN</sequence>
<dbReference type="GO" id="GO:0045505">
    <property type="term" value="F:dynein intermediate chain binding"/>
    <property type="evidence" value="ECO:0007669"/>
    <property type="project" value="InterPro"/>
</dbReference>
<dbReference type="Gene3D" id="1.20.920.20">
    <property type="match status" value="2"/>
</dbReference>
<evidence type="ECO:0000256" key="2">
    <source>
        <dbReference type="SAM" id="Coils"/>
    </source>
</evidence>
<evidence type="ECO:0000259" key="4">
    <source>
        <dbReference type="Pfam" id="PF12780"/>
    </source>
</evidence>
<evidence type="ECO:0000259" key="5">
    <source>
        <dbReference type="Pfam" id="PF12781"/>
    </source>
</evidence>
<dbReference type="GO" id="GO:0007018">
    <property type="term" value="P:microtubule-based movement"/>
    <property type="evidence" value="ECO:0007669"/>
    <property type="project" value="InterPro"/>
</dbReference>
<reference evidence="6" key="2">
    <citation type="submission" date="2025-09" db="UniProtKB">
        <authorList>
            <consortium name="Ensembl"/>
        </authorList>
    </citation>
    <scope>IDENTIFICATION</scope>
</reference>
<dbReference type="AlphaFoldDB" id="A0A8C8GM33"/>
<dbReference type="PANTHER" id="PTHR22878:SF69">
    <property type="entry name" value="DYNEIN HEAVY CHAIN"/>
    <property type="match status" value="1"/>
</dbReference>
<name>A0A8C8GM33_ONCTS</name>
<proteinExistence type="inferred from homology"/>
<gene>
    <name evidence="6" type="primary">ATP2C1</name>
</gene>
<dbReference type="Pfam" id="PF12780">
    <property type="entry name" value="AAA_8"/>
    <property type="match status" value="1"/>
</dbReference>
<reference evidence="6" key="1">
    <citation type="submission" date="2025-08" db="UniProtKB">
        <authorList>
            <consortium name="Ensembl"/>
        </authorList>
    </citation>
    <scope>IDENTIFICATION</scope>
</reference>
<dbReference type="Proteomes" id="UP000694402">
    <property type="component" value="Unassembled WGS sequence"/>
</dbReference>
<feature type="coiled-coil region" evidence="2">
    <location>
        <begin position="277"/>
        <end position="304"/>
    </location>
</feature>
<evidence type="ECO:0000313" key="6">
    <source>
        <dbReference type="Ensembl" id="ENSOTSP00005053070.1"/>
    </source>
</evidence>
<evidence type="ECO:0000313" key="7">
    <source>
        <dbReference type="Proteomes" id="UP000694402"/>
    </source>
</evidence>
<organism evidence="6 7">
    <name type="scientific">Oncorhynchus tshawytscha</name>
    <name type="common">Chinook salmon</name>
    <name type="synonym">Salmo tshawytscha</name>
    <dbReference type="NCBI Taxonomy" id="74940"/>
    <lineage>
        <taxon>Eukaryota</taxon>
        <taxon>Metazoa</taxon>
        <taxon>Chordata</taxon>
        <taxon>Craniata</taxon>
        <taxon>Vertebrata</taxon>
        <taxon>Euteleostomi</taxon>
        <taxon>Actinopterygii</taxon>
        <taxon>Neopterygii</taxon>
        <taxon>Teleostei</taxon>
        <taxon>Protacanthopterygii</taxon>
        <taxon>Salmoniformes</taxon>
        <taxon>Salmonidae</taxon>
        <taxon>Salmoninae</taxon>
        <taxon>Oncorhynchus</taxon>
    </lineage>
</organism>
<feature type="domain" description="Dynein heavy chain coiled coil stalk" evidence="3">
    <location>
        <begin position="98"/>
        <end position="241"/>
    </location>
</feature>
<dbReference type="InterPro" id="IPR027417">
    <property type="entry name" value="P-loop_NTPase"/>
</dbReference>